<evidence type="ECO:0000256" key="1">
    <source>
        <dbReference type="PIRSR" id="PIRSR006816-2"/>
    </source>
</evidence>
<dbReference type="PRINTS" id="PR00406">
    <property type="entry name" value="CYTB5RDTASE"/>
</dbReference>
<feature type="domain" description="Dihydroorotate dehydrogenase electron transfer subunit iron-sulphur cluster binding" evidence="3">
    <location>
        <begin position="249"/>
        <end position="278"/>
    </location>
</feature>
<dbReference type="GO" id="GO:0006221">
    <property type="term" value="P:pyrimidine nucleotide biosynthetic process"/>
    <property type="evidence" value="ECO:0007669"/>
    <property type="project" value="InterPro"/>
</dbReference>
<feature type="domain" description="Oxidoreductase FAD/NAD(P)-binding" evidence="2">
    <location>
        <begin position="128"/>
        <end position="229"/>
    </location>
</feature>
<gene>
    <name evidence="4" type="ORF">F0Q45_16645</name>
</gene>
<dbReference type="GO" id="GO:0050660">
    <property type="term" value="F:flavin adenine dinucleotide binding"/>
    <property type="evidence" value="ECO:0007669"/>
    <property type="project" value="InterPro"/>
</dbReference>
<dbReference type="AlphaFoldDB" id="A0A5B1BM20"/>
<dbReference type="GO" id="GO:0016491">
    <property type="term" value="F:oxidoreductase activity"/>
    <property type="evidence" value="ECO:0007669"/>
    <property type="project" value="InterPro"/>
</dbReference>
<feature type="binding site" evidence="1">
    <location>
        <position position="270"/>
    </location>
    <ligand>
        <name>[2Fe-2S] cluster</name>
        <dbReference type="ChEBI" id="CHEBI:190135"/>
    </ligand>
</feature>
<dbReference type="CDD" id="cd06221">
    <property type="entry name" value="sulfite_reductase_like"/>
    <property type="match status" value="1"/>
</dbReference>
<proteinExistence type="predicted"/>
<dbReference type="InterPro" id="IPR039261">
    <property type="entry name" value="FNR_nucleotide-bd"/>
</dbReference>
<evidence type="ECO:0000313" key="4">
    <source>
        <dbReference type="EMBL" id="KAA1249162.1"/>
    </source>
</evidence>
<dbReference type="GO" id="GO:0046872">
    <property type="term" value="F:metal ion binding"/>
    <property type="evidence" value="ECO:0007669"/>
    <property type="project" value="UniProtKB-KW"/>
</dbReference>
<dbReference type="GO" id="GO:0051537">
    <property type="term" value="F:2 iron, 2 sulfur cluster binding"/>
    <property type="evidence" value="ECO:0007669"/>
    <property type="project" value="UniProtKB-KW"/>
</dbReference>
<protein>
    <submittedName>
        <fullName evidence="4">Oxidoreductase</fullName>
    </submittedName>
</protein>
<accession>A0A5B1BM20</accession>
<dbReference type="OrthoDB" id="9796486at2"/>
<dbReference type="SUPFAM" id="SSF63380">
    <property type="entry name" value="Riboflavin synthase domain-like"/>
    <property type="match status" value="1"/>
</dbReference>
<comment type="cofactor">
    <cofactor evidence="1">
        <name>[2Fe-2S] cluster</name>
        <dbReference type="ChEBI" id="CHEBI:190135"/>
    </cofactor>
    <text evidence="1">Binds 1 [2Fe-2S] cluster per subunit.</text>
</comment>
<keyword evidence="1" id="KW-0411">Iron-sulfur</keyword>
<dbReference type="Gene3D" id="3.40.50.80">
    <property type="entry name" value="Nucleotide-binding domain of ferredoxin-NADP reductase (FNR) module"/>
    <property type="match status" value="1"/>
</dbReference>
<dbReference type="PANTHER" id="PTHR43513">
    <property type="entry name" value="DIHYDROOROTATE DEHYDROGENASE B (NAD(+)), ELECTRON TRANSFER SUBUNIT"/>
    <property type="match status" value="1"/>
</dbReference>
<reference evidence="4 5" key="1">
    <citation type="submission" date="2019-09" db="EMBL/GenBank/DDBJ databases">
        <title>Report of infection by Mycobacterium simiae a patient suffering from pulmonary tuberculosis.</title>
        <authorList>
            <person name="Mohanty P.S."/>
            <person name="Bansal A.K."/>
            <person name="Singh H."/>
            <person name="Sharma S."/>
            <person name="Patil S.A."/>
            <person name="Upadhaya P."/>
            <person name="Singh P.K."/>
            <person name="Kumar D."/>
            <person name="Kumar S."/>
            <person name="Singh R.K."/>
            <person name="Chaudhary B."/>
        </authorList>
    </citation>
    <scope>NUCLEOTIDE SEQUENCE [LARGE SCALE GENOMIC DNA]</scope>
    <source>
        <strain evidence="4 5">JAL-560-SIM</strain>
    </source>
</reference>
<dbReference type="SUPFAM" id="SSF52343">
    <property type="entry name" value="Ferredoxin reductase-like, C-terminal NADP-linked domain"/>
    <property type="match status" value="1"/>
</dbReference>
<dbReference type="InterPro" id="IPR019480">
    <property type="entry name" value="Dihydroorotate_DH_Fe-S-bd"/>
</dbReference>
<organism evidence="4 5">
    <name type="scientific">Mycobacterium simiae</name>
    <name type="common">Mycobacterium habana</name>
    <dbReference type="NCBI Taxonomy" id="1784"/>
    <lineage>
        <taxon>Bacteria</taxon>
        <taxon>Bacillati</taxon>
        <taxon>Actinomycetota</taxon>
        <taxon>Actinomycetes</taxon>
        <taxon>Mycobacteriales</taxon>
        <taxon>Mycobacteriaceae</taxon>
        <taxon>Mycobacterium</taxon>
        <taxon>Mycobacterium simiae complex</taxon>
    </lineage>
</organism>
<evidence type="ECO:0000259" key="3">
    <source>
        <dbReference type="Pfam" id="PF10418"/>
    </source>
</evidence>
<dbReference type="EMBL" id="VTZN01000107">
    <property type="protein sequence ID" value="KAA1249162.1"/>
    <property type="molecule type" value="Genomic_DNA"/>
</dbReference>
<dbReference type="InterPro" id="IPR012165">
    <property type="entry name" value="Cyt_c3_hydrogenase_gsu"/>
</dbReference>
<evidence type="ECO:0000313" key="5">
    <source>
        <dbReference type="Proteomes" id="UP000324701"/>
    </source>
</evidence>
<dbReference type="Gene3D" id="2.40.30.10">
    <property type="entry name" value="Translation factors"/>
    <property type="match status" value="1"/>
</dbReference>
<dbReference type="InterPro" id="IPR017938">
    <property type="entry name" value="Riboflavin_synthase-like_b-brl"/>
</dbReference>
<dbReference type="PIRSF" id="PIRSF006816">
    <property type="entry name" value="Cyc3_hyd_g"/>
    <property type="match status" value="1"/>
</dbReference>
<keyword evidence="1" id="KW-0408">Iron</keyword>
<keyword evidence="1" id="KW-0001">2Fe-2S</keyword>
<dbReference type="Proteomes" id="UP000324701">
    <property type="component" value="Unassembled WGS sequence"/>
</dbReference>
<comment type="caution">
    <text evidence="4">The sequence shown here is derived from an EMBL/GenBank/DDBJ whole genome shotgun (WGS) entry which is preliminary data.</text>
</comment>
<evidence type="ECO:0000259" key="2">
    <source>
        <dbReference type="Pfam" id="PF00175"/>
    </source>
</evidence>
<keyword evidence="5" id="KW-1185">Reference proteome</keyword>
<dbReference type="InterPro" id="IPR001433">
    <property type="entry name" value="OxRdtase_FAD/NAD-bd"/>
</dbReference>
<dbReference type="InterPro" id="IPR050353">
    <property type="entry name" value="PyrK_electron_transfer"/>
</dbReference>
<feature type="binding site" evidence="1">
    <location>
        <position position="262"/>
    </location>
    <ligand>
        <name>[2Fe-2S] cluster</name>
        <dbReference type="ChEBI" id="CHEBI:190135"/>
    </ligand>
</feature>
<keyword evidence="1" id="KW-0479">Metal-binding</keyword>
<dbReference type="PANTHER" id="PTHR43513:SF1">
    <property type="entry name" value="ANAEROBIC SULFITE REDUCTASE SUBUNIT B"/>
    <property type="match status" value="1"/>
</dbReference>
<dbReference type="Pfam" id="PF00175">
    <property type="entry name" value="NAD_binding_1"/>
    <property type="match status" value="1"/>
</dbReference>
<name>A0A5B1BM20_MYCSI</name>
<feature type="binding site" evidence="1">
    <location>
        <position position="259"/>
    </location>
    <ligand>
        <name>[2Fe-2S] cluster</name>
        <dbReference type="ChEBI" id="CHEBI:190135"/>
    </ligand>
</feature>
<sequence length="290" mass="30557">MTRRTDRADRQTIMAPSSAMAPVPYRVRSRVAESPDSATLCLEPVGAALPAPQPGEFMMLYAFGVGEAAISISGDPTVTDGSITHTIRAVGAVSRALHDAQPGAVVGVRGPFGTTWGLDEAAGRDLVMVAGGVGLCPLRPAILGALADRSRYGALIVIAGARSRSDFVFAAQLEKWADDPQIELHLTVDVPVQGWHGHVGLVTEPLRRLALNPGRTTALLCGPEPMLRFGAETLIAKGVAAQDIRVSLERNMQCGVGWCGHCQLGPLLVCRDGPVVGYDVAGPLMRVKEL</sequence>
<dbReference type="Pfam" id="PF10418">
    <property type="entry name" value="DHODB_Fe-S_bind"/>
    <property type="match status" value="1"/>
</dbReference>
<feature type="binding site" evidence="1">
    <location>
        <position position="254"/>
    </location>
    <ligand>
        <name>[2Fe-2S] cluster</name>
        <dbReference type="ChEBI" id="CHEBI:190135"/>
    </ligand>
</feature>